<dbReference type="SMART" id="SM00327">
    <property type="entry name" value="VWA"/>
    <property type="match status" value="1"/>
</dbReference>
<protein>
    <submittedName>
        <fullName evidence="4">Uncharacterized protein</fullName>
    </submittedName>
</protein>
<dbReference type="PROSITE" id="PS50234">
    <property type="entry name" value="VWFA"/>
    <property type="match status" value="1"/>
</dbReference>
<dbReference type="PANTHER" id="PTHR24020:SF87">
    <property type="entry name" value="COLLAGEN ALPHA-1(VI) CHAIN-LIKE"/>
    <property type="match status" value="1"/>
</dbReference>
<evidence type="ECO:0000313" key="3">
    <source>
        <dbReference type="Proteomes" id="UP000887540"/>
    </source>
</evidence>
<evidence type="ECO:0000259" key="1">
    <source>
        <dbReference type="PROSITE" id="PS50041"/>
    </source>
</evidence>
<dbReference type="Proteomes" id="UP000887540">
    <property type="component" value="Unplaced"/>
</dbReference>
<sequence>MKIAKPYNQRLIGITTILFFIVSITSNTYAMDTAKTVDSASIAMEKINNKLTNNSCQEVDIIFILDRSQSIDPGTYNNAVKQFVLNISNRFTFEDEAYGTPNFARIGVIQFTDTADITIPLQNTLDRNTFNQEVISEVVYQRGGDTKISVGLNAAYQEFINNPRTQYLVAILMTDGVDSFENDINDTATIEAARRLETIVMVFMGVGIGDEGSMNMENLTALLGNKTQYAYDNLQDAYNVSFGVAPEIAMAYPCPAIVCKGVLFVEEMTEIVGPENKIMFLEATLGISKIIHSIDSETQFGLVLFNNVTIPNNPTDYDTFITIVNNYLVTERQNNTPEAGLTYTAGALQFVKDYLTRSSLKKNFVIVMGQTYKIDDSYPIAKSLAVQLAPMADFYVVDTTDHNYTQEDVFYALINNNFKRYINDTNYARMNSYQIVDAFNKSLVLDINNYNCTSNIGSCPNGWLNSTVDPKKCYKFISYNGYDISKNQTWDYANANCQLLEMAKKMACQMAFIGIRKNNSTGQWAWSNGDPSKYRNWAPGSGESSMYYAGMNCYDGTWYGRYDQNNNENTFVDSYICQLVL</sequence>
<evidence type="ECO:0000313" key="4">
    <source>
        <dbReference type="WBParaSite" id="ACRNAN_scaffold5360.g7643.t1"/>
    </source>
</evidence>
<proteinExistence type="predicted"/>
<feature type="domain" description="C-type lectin" evidence="1">
    <location>
        <begin position="469"/>
        <end position="578"/>
    </location>
</feature>
<dbReference type="WBParaSite" id="ACRNAN_scaffold5360.g7643.t1">
    <property type="protein sequence ID" value="ACRNAN_scaffold5360.g7643.t1"/>
    <property type="gene ID" value="ACRNAN_scaffold5360.g7643"/>
</dbReference>
<evidence type="ECO:0000259" key="2">
    <source>
        <dbReference type="PROSITE" id="PS50234"/>
    </source>
</evidence>
<dbReference type="InterPro" id="IPR050525">
    <property type="entry name" value="ECM_Assembly_Org"/>
</dbReference>
<dbReference type="InterPro" id="IPR036465">
    <property type="entry name" value="vWFA_dom_sf"/>
</dbReference>
<reference evidence="4" key="1">
    <citation type="submission" date="2022-11" db="UniProtKB">
        <authorList>
            <consortium name="WormBaseParasite"/>
        </authorList>
    </citation>
    <scope>IDENTIFICATION</scope>
</reference>
<accession>A0A914E260</accession>
<dbReference type="SUPFAM" id="SSF56436">
    <property type="entry name" value="C-type lectin-like"/>
    <property type="match status" value="1"/>
</dbReference>
<dbReference type="CDD" id="cd00198">
    <property type="entry name" value="vWFA"/>
    <property type="match status" value="1"/>
</dbReference>
<dbReference type="SUPFAM" id="SSF53300">
    <property type="entry name" value="vWA-like"/>
    <property type="match status" value="1"/>
</dbReference>
<dbReference type="InterPro" id="IPR016186">
    <property type="entry name" value="C-type_lectin-like/link_sf"/>
</dbReference>
<dbReference type="InterPro" id="IPR002035">
    <property type="entry name" value="VWF_A"/>
</dbReference>
<dbReference type="CDD" id="cd00037">
    <property type="entry name" value="CLECT"/>
    <property type="match status" value="1"/>
</dbReference>
<dbReference type="PROSITE" id="PS50041">
    <property type="entry name" value="C_TYPE_LECTIN_2"/>
    <property type="match status" value="1"/>
</dbReference>
<dbReference type="PRINTS" id="PR00453">
    <property type="entry name" value="VWFADOMAIN"/>
</dbReference>
<organism evidence="3 4">
    <name type="scientific">Acrobeloides nanus</name>
    <dbReference type="NCBI Taxonomy" id="290746"/>
    <lineage>
        <taxon>Eukaryota</taxon>
        <taxon>Metazoa</taxon>
        <taxon>Ecdysozoa</taxon>
        <taxon>Nematoda</taxon>
        <taxon>Chromadorea</taxon>
        <taxon>Rhabditida</taxon>
        <taxon>Tylenchina</taxon>
        <taxon>Cephalobomorpha</taxon>
        <taxon>Cephaloboidea</taxon>
        <taxon>Cephalobidae</taxon>
        <taxon>Acrobeloides</taxon>
    </lineage>
</organism>
<dbReference type="InterPro" id="IPR001304">
    <property type="entry name" value="C-type_lectin-like"/>
</dbReference>
<dbReference type="Gene3D" id="3.40.50.410">
    <property type="entry name" value="von Willebrand factor, type A domain"/>
    <property type="match status" value="1"/>
</dbReference>
<name>A0A914E260_9BILA</name>
<keyword evidence="3" id="KW-1185">Reference proteome</keyword>
<feature type="domain" description="VWFA" evidence="2">
    <location>
        <begin position="60"/>
        <end position="248"/>
    </location>
</feature>
<dbReference type="InterPro" id="IPR016187">
    <property type="entry name" value="CTDL_fold"/>
</dbReference>
<dbReference type="Pfam" id="PF00092">
    <property type="entry name" value="VWA"/>
    <property type="match status" value="1"/>
</dbReference>
<dbReference type="AlphaFoldDB" id="A0A914E260"/>
<dbReference type="PANTHER" id="PTHR24020">
    <property type="entry name" value="COLLAGEN ALPHA"/>
    <property type="match status" value="1"/>
</dbReference>
<dbReference type="Gene3D" id="3.10.100.10">
    <property type="entry name" value="Mannose-Binding Protein A, subunit A"/>
    <property type="match status" value="1"/>
</dbReference>